<dbReference type="PANTHER" id="PTHR13168">
    <property type="entry name" value="ASSOCIATE OF C-MYC AMY-1"/>
    <property type="match status" value="1"/>
</dbReference>
<evidence type="ECO:0000256" key="4">
    <source>
        <dbReference type="SAM" id="Coils"/>
    </source>
</evidence>
<gene>
    <name evidence="5" type="ORF">HHUSO_G25316</name>
</gene>
<dbReference type="Gene3D" id="6.10.250.1060">
    <property type="match status" value="1"/>
</dbReference>
<dbReference type="PANTHER" id="PTHR13168:SF0">
    <property type="entry name" value="C-MYC-BINDING PROTEIN"/>
    <property type="match status" value="1"/>
</dbReference>
<accession>A0ABR0YQ60</accession>
<sequence length="130" mass="15161">MERMLSVSFTHLGAVWKQKPRDCASYNMANYRTSESKREQFRRYLEKAGVLDSLTNVLVTLYEEPEKPNNALDFLKQHLGVVGPETADVEALRLEVVELRQKYEMVLEENKELKAKLSHYEPQQDEGRTE</sequence>
<keyword evidence="3" id="KW-0539">Nucleus</keyword>
<comment type="similarity">
    <text evidence="2">Belongs to the AMY1 family.</text>
</comment>
<name>A0ABR0YQ60_HUSHU</name>
<dbReference type="CDD" id="cd21937">
    <property type="entry name" value="ZIP_MycBP-like"/>
    <property type="match status" value="1"/>
</dbReference>
<proteinExistence type="inferred from homology"/>
<feature type="coiled-coil region" evidence="4">
    <location>
        <begin position="89"/>
        <end position="116"/>
    </location>
</feature>
<protein>
    <submittedName>
        <fullName evidence="5">c-Myc-binding protein-like</fullName>
    </submittedName>
</protein>
<keyword evidence="6" id="KW-1185">Reference proteome</keyword>
<evidence type="ECO:0000256" key="2">
    <source>
        <dbReference type="ARBA" id="ARBA00009389"/>
    </source>
</evidence>
<comment type="caution">
    <text evidence="5">The sequence shown here is derived from an EMBL/GenBank/DDBJ whole genome shotgun (WGS) entry which is preliminary data.</text>
</comment>
<reference evidence="5 6" key="1">
    <citation type="submission" date="2021-05" db="EMBL/GenBank/DDBJ databases">
        <authorList>
            <person name="Zahm M."/>
            <person name="Klopp C."/>
            <person name="Cabau C."/>
            <person name="Kuhl H."/>
            <person name="Suciu R."/>
            <person name="Ciorpac M."/>
            <person name="Holostenco D."/>
            <person name="Gessner J."/>
            <person name="Wuertz S."/>
            <person name="Hohne C."/>
            <person name="Stock M."/>
            <person name="Gislard M."/>
            <person name="Lluch J."/>
            <person name="Milhes M."/>
            <person name="Lampietro C."/>
            <person name="Lopez Roques C."/>
            <person name="Donnadieu C."/>
            <person name="Du K."/>
            <person name="Schartl M."/>
            <person name="Guiguen Y."/>
        </authorList>
    </citation>
    <scope>NUCLEOTIDE SEQUENCE [LARGE SCALE GENOMIC DNA]</scope>
    <source>
        <strain evidence="5">Hh-F2</strain>
        <tissue evidence="5">Blood</tissue>
    </source>
</reference>
<dbReference type="EMBL" id="JAHFZB010000025">
    <property type="protein sequence ID" value="KAK6474499.1"/>
    <property type="molecule type" value="Genomic_DNA"/>
</dbReference>
<keyword evidence="4" id="KW-0175">Coiled coil</keyword>
<dbReference type="Proteomes" id="UP001369086">
    <property type="component" value="Unassembled WGS sequence"/>
</dbReference>
<dbReference type="PRINTS" id="PR02028">
    <property type="entry name" value="CMYCBINDINGP"/>
</dbReference>
<organism evidence="5 6">
    <name type="scientific">Huso huso</name>
    <name type="common">Beluga</name>
    <name type="synonym">Acipenser huso</name>
    <dbReference type="NCBI Taxonomy" id="61971"/>
    <lineage>
        <taxon>Eukaryota</taxon>
        <taxon>Metazoa</taxon>
        <taxon>Chordata</taxon>
        <taxon>Craniata</taxon>
        <taxon>Vertebrata</taxon>
        <taxon>Euteleostomi</taxon>
        <taxon>Actinopterygii</taxon>
        <taxon>Chondrostei</taxon>
        <taxon>Acipenseriformes</taxon>
        <taxon>Acipenseridae</taxon>
        <taxon>Huso</taxon>
    </lineage>
</organism>
<dbReference type="InterPro" id="IPR026060">
    <property type="entry name" value="AMY1"/>
</dbReference>
<evidence type="ECO:0000313" key="5">
    <source>
        <dbReference type="EMBL" id="KAK6474499.1"/>
    </source>
</evidence>
<evidence type="ECO:0000256" key="1">
    <source>
        <dbReference type="ARBA" id="ARBA00004123"/>
    </source>
</evidence>
<comment type="subcellular location">
    <subcellularLocation>
        <location evidence="1">Nucleus</location>
    </subcellularLocation>
</comment>
<evidence type="ECO:0000256" key="3">
    <source>
        <dbReference type="ARBA" id="ARBA00023242"/>
    </source>
</evidence>
<evidence type="ECO:0000313" key="6">
    <source>
        <dbReference type="Proteomes" id="UP001369086"/>
    </source>
</evidence>